<keyword evidence="3" id="KW-1185">Reference proteome</keyword>
<feature type="region of interest" description="Disordered" evidence="1">
    <location>
        <begin position="47"/>
        <end position="71"/>
    </location>
</feature>
<comment type="caution">
    <text evidence="2">The sequence shown here is derived from an EMBL/GenBank/DDBJ whole genome shotgun (WGS) entry which is preliminary data.</text>
</comment>
<evidence type="ECO:0000313" key="3">
    <source>
        <dbReference type="Proteomes" id="UP000748025"/>
    </source>
</evidence>
<organism evidence="2 3">
    <name type="scientific">Claviceps pusilla</name>
    <dbReference type="NCBI Taxonomy" id="123648"/>
    <lineage>
        <taxon>Eukaryota</taxon>
        <taxon>Fungi</taxon>
        <taxon>Dikarya</taxon>
        <taxon>Ascomycota</taxon>
        <taxon>Pezizomycotina</taxon>
        <taxon>Sordariomycetes</taxon>
        <taxon>Hypocreomycetidae</taxon>
        <taxon>Hypocreales</taxon>
        <taxon>Clavicipitaceae</taxon>
        <taxon>Claviceps</taxon>
    </lineage>
</organism>
<dbReference type="AlphaFoldDB" id="A0A9P7NFM7"/>
<sequence length="87" mass="9843">MAKSVVQQNGKVSSIMMSCGNPGPESVRSRQFRMIVVMPISPEYRNPAAKRLARRPRLGNEMNKEKYRNTKPQVEMYPLALSAFKGT</sequence>
<evidence type="ECO:0000256" key="1">
    <source>
        <dbReference type="SAM" id="MobiDB-lite"/>
    </source>
</evidence>
<evidence type="ECO:0000313" key="2">
    <source>
        <dbReference type="EMBL" id="KAG6014474.1"/>
    </source>
</evidence>
<feature type="region of interest" description="Disordered" evidence="1">
    <location>
        <begin position="1"/>
        <end position="26"/>
    </location>
</feature>
<gene>
    <name evidence="2" type="ORF">E4U43_006483</name>
</gene>
<feature type="compositionally biased region" description="Polar residues" evidence="1">
    <location>
        <begin position="1"/>
        <end position="16"/>
    </location>
</feature>
<reference evidence="2" key="1">
    <citation type="journal article" date="2020" name="bioRxiv">
        <title>Whole genome comparisons of ergot fungi reveals the divergence and evolution of species within the genus Claviceps are the result of varying mechanisms driving genome evolution and host range expansion.</title>
        <authorList>
            <person name="Wyka S.A."/>
            <person name="Mondo S.J."/>
            <person name="Liu M."/>
            <person name="Dettman J."/>
            <person name="Nalam V."/>
            <person name="Broders K.D."/>
        </authorList>
    </citation>
    <scope>NUCLEOTIDE SEQUENCE</scope>
    <source>
        <strain evidence="2">CCC 602</strain>
    </source>
</reference>
<dbReference type="Proteomes" id="UP000748025">
    <property type="component" value="Unassembled WGS sequence"/>
</dbReference>
<name>A0A9P7NFM7_9HYPO</name>
<dbReference type="EMBL" id="SRPW01000448">
    <property type="protein sequence ID" value="KAG6014474.1"/>
    <property type="molecule type" value="Genomic_DNA"/>
</dbReference>
<protein>
    <submittedName>
        <fullName evidence="2">Uncharacterized protein</fullName>
    </submittedName>
</protein>
<accession>A0A9P7NFM7</accession>
<proteinExistence type="predicted"/>